<evidence type="ECO:0000259" key="13">
    <source>
        <dbReference type="PROSITE" id="PS50885"/>
    </source>
</evidence>
<gene>
    <name evidence="14" type="ORF">HYY20_02075</name>
</gene>
<evidence type="ECO:0000256" key="9">
    <source>
        <dbReference type="ARBA" id="ARBA00023012"/>
    </source>
</evidence>
<evidence type="ECO:0000256" key="1">
    <source>
        <dbReference type="ARBA" id="ARBA00000085"/>
    </source>
</evidence>
<dbReference type="SMART" id="SM00304">
    <property type="entry name" value="HAMP"/>
    <property type="match status" value="1"/>
</dbReference>
<evidence type="ECO:0000256" key="3">
    <source>
        <dbReference type="ARBA" id="ARBA00012438"/>
    </source>
</evidence>
<dbReference type="GO" id="GO:0005524">
    <property type="term" value="F:ATP binding"/>
    <property type="evidence" value="ECO:0007669"/>
    <property type="project" value="UniProtKB-KW"/>
</dbReference>
<dbReference type="GO" id="GO:0016020">
    <property type="term" value="C:membrane"/>
    <property type="evidence" value="ECO:0007669"/>
    <property type="project" value="UniProtKB-SubCell"/>
</dbReference>
<comment type="subcellular location">
    <subcellularLocation>
        <location evidence="2">Membrane</location>
    </subcellularLocation>
</comment>
<dbReference type="PANTHER" id="PTHR43065">
    <property type="entry name" value="SENSOR HISTIDINE KINASE"/>
    <property type="match status" value="1"/>
</dbReference>
<evidence type="ECO:0000256" key="6">
    <source>
        <dbReference type="ARBA" id="ARBA00022741"/>
    </source>
</evidence>
<dbReference type="Gene3D" id="6.10.340.10">
    <property type="match status" value="1"/>
</dbReference>
<dbReference type="SUPFAM" id="SSF55874">
    <property type="entry name" value="ATPase domain of HSP90 chaperone/DNA topoisomerase II/histidine kinase"/>
    <property type="match status" value="1"/>
</dbReference>
<dbReference type="SUPFAM" id="SSF158472">
    <property type="entry name" value="HAMP domain-like"/>
    <property type="match status" value="1"/>
</dbReference>
<evidence type="ECO:0000256" key="8">
    <source>
        <dbReference type="ARBA" id="ARBA00022840"/>
    </source>
</evidence>
<keyword evidence="5" id="KW-0808">Transferase</keyword>
<dbReference type="EMBL" id="JACPRF010000060">
    <property type="protein sequence ID" value="MBI2875650.1"/>
    <property type="molecule type" value="Genomic_DNA"/>
</dbReference>
<dbReference type="Pfam" id="PF00512">
    <property type="entry name" value="HisKA"/>
    <property type="match status" value="1"/>
</dbReference>
<dbReference type="AlphaFoldDB" id="A0A932FZR2"/>
<name>A0A932FZR2_UNCTE</name>
<keyword evidence="11" id="KW-0472">Membrane</keyword>
<keyword evidence="6" id="KW-0547">Nucleotide-binding</keyword>
<dbReference type="SMART" id="SM00388">
    <property type="entry name" value="HisKA"/>
    <property type="match status" value="1"/>
</dbReference>
<evidence type="ECO:0000256" key="5">
    <source>
        <dbReference type="ARBA" id="ARBA00022679"/>
    </source>
</evidence>
<dbReference type="InterPro" id="IPR003661">
    <property type="entry name" value="HisK_dim/P_dom"/>
</dbReference>
<dbReference type="InterPro" id="IPR003660">
    <property type="entry name" value="HAMP_dom"/>
</dbReference>
<dbReference type="InterPro" id="IPR004358">
    <property type="entry name" value="Sig_transdc_His_kin-like_C"/>
</dbReference>
<protein>
    <recommendedName>
        <fullName evidence="3">histidine kinase</fullName>
        <ecNumber evidence="3">2.7.13.3</ecNumber>
    </recommendedName>
</protein>
<proteinExistence type="predicted"/>
<keyword evidence="8" id="KW-0067">ATP-binding</keyword>
<organism evidence="14 15">
    <name type="scientific">Tectimicrobiota bacterium</name>
    <dbReference type="NCBI Taxonomy" id="2528274"/>
    <lineage>
        <taxon>Bacteria</taxon>
        <taxon>Pseudomonadati</taxon>
        <taxon>Nitrospinota/Tectimicrobiota group</taxon>
        <taxon>Candidatus Tectimicrobiota</taxon>
    </lineage>
</organism>
<evidence type="ECO:0000313" key="15">
    <source>
        <dbReference type="Proteomes" id="UP000769766"/>
    </source>
</evidence>
<evidence type="ECO:0000256" key="4">
    <source>
        <dbReference type="ARBA" id="ARBA00022553"/>
    </source>
</evidence>
<dbReference type="InterPro" id="IPR036097">
    <property type="entry name" value="HisK_dim/P_sf"/>
</dbReference>
<dbReference type="Pfam" id="PF02518">
    <property type="entry name" value="HATPase_c"/>
    <property type="match status" value="1"/>
</dbReference>
<keyword evidence="7" id="KW-0418">Kinase</keyword>
<keyword evidence="9" id="KW-0902">Two-component regulatory system</keyword>
<dbReference type="PRINTS" id="PR00344">
    <property type="entry name" value="BCTRLSENSOR"/>
</dbReference>
<evidence type="ECO:0000259" key="12">
    <source>
        <dbReference type="PROSITE" id="PS50109"/>
    </source>
</evidence>
<feature type="region of interest" description="Disordered" evidence="10">
    <location>
        <begin position="354"/>
        <end position="398"/>
    </location>
</feature>
<dbReference type="InterPro" id="IPR003594">
    <property type="entry name" value="HATPase_dom"/>
</dbReference>
<dbReference type="PROSITE" id="PS50109">
    <property type="entry name" value="HIS_KIN"/>
    <property type="match status" value="1"/>
</dbReference>
<dbReference type="InterPro" id="IPR036890">
    <property type="entry name" value="HATPase_C_sf"/>
</dbReference>
<accession>A0A932FZR2</accession>
<dbReference type="PROSITE" id="PS50885">
    <property type="entry name" value="HAMP"/>
    <property type="match status" value="1"/>
</dbReference>
<dbReference type="Proteomes" id="UP000769766">
    <property type="component" value="Unassembled WGS sequence"/>
</dbReference>
<dbReference type="SMART" id="SM00387">
    <property type="entry name" value="HATPase_c"/>
    <property type="match status" value="1"/>
</dbReference>
<evidence type="ECO:0000313" key="14">
    <source>
        <dbReference type="EMBL" id="MBI2875650.1"/>
    </source>
</evidence>
<sequence>MQVSLRGKMVSSYSILYAWMGMLSAYMILVECTVYHRVSHTTGGLLIFGLVAGILGGTTAWMVDRRIRQTLARIIEAARRMAQGDLDQRINVETGDKLEELAQAFNQLAAGLSRCQRNLEALHQEQLMRAARMVSLGEMACRIAHEIRNPLAGISGAIQVLSENPSPDHPEELFDKIQQQVDRLDRVMRDFLRYSDLPSPELKSIDINEVLESALFWIIIGCKENQIRLDKALTPSLPHVVGDPSQLEQAFLNICLNALQAMPEGGELRVRTQLTGGEARRGVRISIEDTGLGMDPEVVKRIFLPFFTTKHQGTGLGLAIVHQILTGHQASIEVTSEPRKGSIFTMIFPCIDSRGKESEGKPGSRPFSQENGGRLEQGLRPRERTGLPNAIDSNRPDR</sequence>
<dbReference type="PANTHER" id="PTHR43065:SF10">
    <property type="entry name" value="PEROXIDE STRESS-ACTIVATED HISTIDINE KINASE MAK3"/>
    <property type="match status" value="1"/>
</dbReference>
<feature type="transmembrane region" description="Helical" evidence="11">
    <location>
        <begin position="12"/>
        <end position="30"/>
    </location>
</feature>
<evidence type="ECO:0000256" key="10">
    <source>
        <dbReference type="SAM" id="MobiDB-lite"/>
    </source>
</evidence>
<dbReference type="Gene3D" id="3.30.565.10">
    <property type="entry name" value="Histidine kinase-like ATPase, C-terminal domain"/>
    <property type="match status" value="1"/>
</dbReference>
<keyword evidence="11" id="KW-0812">Transmembrane</keyword>
<evidence type="ECO:0000256" key="11">
    <source>
        <dbReference type="SAM" id="Phobius"/>
    </source>
</evidence>
<dbReference type="GO" id="GO:0000155">
    <property type="term" value="F:phosphorelay sensor kinase activity"/>
    <property type="evidence" value="ECO:0007669"/>
    <property type="project" value="InterPro"/>
</dbReference>
<feature type="domain" description="Histidine kinase" evidence="12">
    <location>
        <begin position="142"/>
        <end position="352"/>
    </location>
</feature>
<evidence type="ECO:0000256" key="2">
    <source>
        <dbReference type="ARBA" id="ARBA00004370"/>
    </source>
</evidence>
<reference evidence="14" key="1">
    <citation type="submission" date="2020-07" db="EMBL/GenBank/DDBJ databases">
        <title>Huge and variable diversity of episymbiotic CPR bacteria and DPANN archaea in groundwater ecosystems.</title>
        <authorList>
            <person name="He C.Y."/>
            <person name="Keren R."/>
            <person name="Whittaker M."/>
            <person name="Farag I.F."/>
            <person name="Doudna J."/>
            <person name="Cate J.H.D."/>
            <person name="Banfield J.F."/>
        </authorList>
    </citation>
    <scope>NUCLEOTIDE SEQUENCE</scope>
    <source>
        <strain evidence="14">NC_groundwater_672_Ag_B-0.1um_62_36</strain>
    </source>
</reference>
<dbReference type="SUPFAM" id="SSF47384">
    <property type="entry name" value="Homodimeric domain of signal transducing histidine kinase"/>
    <property type="match status" value="1"/>
</dbReference>
<feature type="domain" description="HAMP" evidence="13">
    <location>
        <begin position="65"/>
        <end position="117"/>
    </location>
</feature>
<keyword evidence="11" id="KW-1133">Transmembrane helix</keyword>
<dbReference type="EC" id="2.7.13.3" evidence="3"/>
<dbReference type="Pfam" id="PF00672">
    <property type="entry name" value="HAMP"/>
    <property type="match status" value="1"/>
</dbReference>
<keyword evidence="4" id="KW-0597">Phosphoprotein</keyword>
<dbReference type="Gene3D" id="1.10.287.130">
    <property type="match status" value="1"/>
</dbReference>
<dbReference type="CDD" id="cd00082">
    <property type="entry name" value="HisKA"/>
    <property type="match status" value="1"/>
</dbReference>
<comment type="caution">
    <text evidence="14">The sequence shown here is derived from an EMBL/GenBank/DDBJ whole genome shotgun (WGS) entry which is preliminary data.</text>
</comment>
<dbReference type="CDD" id="cd06225">
    <property type="entry name" value="HAMP"/>
    <property type="match status" value="1"/>
</dbReference>
<comment type="catalytic activity">
    <reaction evidence="1">
        <text>ATP + protein L-histidine = ADP + protein N-phospho-L-histidine.</text>
        <dbReference type="EC" id="2.7.13.3"/>
    </reaction>
</comment>
<dbReference type="InterPro" id="IPR005467">
    <property type="entry name" value="His_kinase_dom"/>
</dbReference>
<feature type="transmembrane region" description="Helical" evidence="11">
    <location>
        <begin position="42"/>
        <end position="63"/>
    </location>
</feature>
<evidence type="ECO:0000256" key="7">
    <source>
        <dbReference type="ARBA" id="ARBA00022777"/>
    </source>
</evidence>